<evidence type="ECO:0000256" key="1">
    <source>
        <dbReference type="SAM" id="Phobius"/>
    </source>
</evidence>
<keyword evidence="1" id="KW-0812">Transmembrane</keyword>
<dbReference type="OrthoDB" id="2067652at2"/>
<evidence type="ECO:0000313" key="3">
    <source>
        <dbReference type="Proteomes" id="UP000000263"/>
    </source>
</evidence>
<dbReference type="AlphaFoldDB" id="A7NKJ6"/>
<feature type="transmembrane region" description="Helical" evidence="1">
    <location>
        <begin position="74"/>
        <end position="93"/>
    </location>
</feature>
<keyword evidence="1" id="KW-1133">Transmembrane helix</keyword>
<proteinExistence type="predicted"/>
<organism evidence="2 3">
    <name type="scientific">Roseiflexus castenholzii (strain DSM 13941 / HLO8)</name>
    <dbReference type="NCBI Taxonomy" id="383372"/>
    <lineage>
        <taxon>Bacteria</taxon>
        <taxon>Bacillati</taxon>
        <taxon>Chloroflexota</taxon>
        <taxon>Chloroflexia</taxon>
        <taxon>Chloroflexales</taxon>
        <taxon>Roseiflexineae</taxon>
        <taxon>Roseiflexaceae</taxon>
        <taxon>Roseiflexus</taxon>
    </lineage>
</organism>
<reference evidence="2 3" key="1">
    <citation type="submission" date="2007-08" db="EMBL/GenBank/DDBJ databases">
        <title>Complete sequence of Roseiflexus castenholzii DSM 13941.</title>
        <authorList>
            <consortium name="US DOE Joint Genome Institute"/>
            <person name="Copeland A."/>
            <person name="Lucas S."/>
            <person name="Lapidus A."/>
            <person name="Barry K."/>
            <person name="Glavina del Rio T."/>
            <person name="Dalin E."/>
            <person name="Tice H."/>
            <person name="Pitluck S."/>
            <person name="Thompson L.S."/>
            <person name="Brettin T."/>
            <person name="Bruce D."/>
            <person name="Detter J.C."/>
            <person name="Han C."/>
            <person name="Tapia R."/>
            <person name="Schmutz J."/>
            <person name="Larimer F."/>
            <person name="Land M."/>
            <person name="Hauser L."/>
            <person name="Kyrpides N."/>
            <person name="Mikhailova N."/>
            <person name="Bryant D.A."/>
            <person name="Hanada S."/>
            <person name="Tsukatani Y."/>
            <person name="Richardson P."/>
        </authorList>
    </citation>
    <scope>NUCLEOTIDE SEQUENCE [LARGE SCALE GENOMIC DNA]</scope>
    <source>
        <strain evidence="3">DSM 13941 / HLO8</strain>
    </source>
</reference>
<dbReference type="STRING" id="383372.Rcas_1926"/>
<gene>
    <name evidence="2" type="ordered locus">Rcas_1926</name>
</gene>
<dbReference type="RefSeq" id="WP_012120440.1">
    <property type="nucleotide sequence ID" value="NC_009767.1"/>
</dbReference>
<keyword evidence="1" id="KW-0472">Membrane</keyword>
<dbReference type="Proteomes" id="UP000000263">
    <property type="component" value="Chromosome"/>
</dbReference>
<sequence>MKYAVDPKLSYLLSKMFACAVAGGLAITLPFVVMYGYTSLSLPRGLPSPEQSRIVSDARALGPFGALYREAPDAYIWSLLGLIFIFGVTYAIFGLSLSALTENRYIILSTPFLMCNVLHFILSVLGLPQWSPGVAFVPHWIDNVGWIHIISSLSLVLLSSFILIGRMSHSLRSNV</sequence>
<dbReference type="KEGG" id="rca:Rcas_1926"/>
<feature type="transmembrane region" description="Helical" evidence="1">
    <location>
        <begin position="105"/>
        <end position="125"/>
    </location>
</feature>
<evidence type="ECO:0000313" key="2">
    <source>
        <dbReference type="EMBL" id="ABU58016.1"/>
    </source>
</evidence>
<keyword evidence="3" id="KW-1185">Reference proteome</keyword>
<accession>A7NKJ6</accession>
<name>A7NKJ6_ROSCS</name>
<feature type="transmembrane region" description="Helical" evidence="1">
    <location>
        <begin position="145"/>
        <end position="164"/>
    </location>
</feature>
<feature type="transmembrane region" description="Helical" evidence="1">
    <location>
        <begin position="12"/>
        <end position="37"/>
    </location>
</feature>
<dbReference type="EMBL" id="CP000804">
    <property type="protein sequence ID" value="ABU58016.1"/>
    <property type="molecule type" value="Genomic_DNA"/>
</dbReference>
<dbReference type="HOGENOM" id="CLU_1531409_0_0_0"/>
<protein>
    <submittedName>
        <fullName evidence="2">Uncharacterized protein</fullName>
    </submittedName>
</protein>